<dbReference type="InterPro" id="IPR026444">
    <property type="entry name" value="Secre_tail"/>
</dbReference>
<gene>
    <name evidence="2" type="ORF">ENW73_05860</name>
</gene>
<sequence length="287" mass="31932">MKKGIFLPLAVFVLLFRFSLANLLQNANFDSWIDDSTPNNWVVEYRTYAGVNKETGTVHSTPFSAQLVRRQAGTGNNRGLRQRIPVTPGTSYTLWAWFYDNNDQADGGIVLTWRKADSSFIGSTGTVYTEDTAAWQHLTITAVAPNSPPDSVAAFVDVLLRTYGFTGSQPGGFIFVDDVDFDVSAINETKVNSSKSQEYFVGSPNPFTIRHQFKFLINQSTSVRLLIYNNLGQMIRTFNLGTLTPGIYTLNWDGTKDDGLRTKAGIYFALLEKSGGKPEIKKIILKK</sequence>
<dbReference type="EMBL" id="DTLI01000140">
    <property type="protein sequence ID" value="HHS52375.1"/>
    <property type="molecule type" value="Genomic_DNA"/>
</dbReference>
<proteinExistence type="predicted"/>
<evidence type="ECO:0000313" key="2">
    <source>
        <dbReference type="EMBL" id="HHS52375.1"/>
    </source>
</evidence>
<feature type="domain" description="FlgD/Vpr Ig-like" evidence="1">
    <location>
        <begin position="218"/>
        <end position="267"/>
    </location>
</feature>
<dbReference type="InterPro" id="IPR025965">
    <property type="entry name" value="FlgD/Vpr_Ig-like"/>
</dbReference>
<organism evidence="2">
    <name type="scientific">candidate division WOR-3 bacterium</name>
    <dbReference type="NCBI Taxonomy" id="2052148"/>
    <lineage>
        <taxon>Bacteria</taxon>
        <taxon>Bacteria division WOR-3</taxon>
    </lineage>
</organism>
<reference evidence="2" key="1">
    <citation type="journal article" date="2020" name="mSystems">
        <title>Genome- and Community-Level Interaction Insights into Carbon Utilization and Element Cycling Functions of Hydrothermarchaeota in Hydrothermal Sediment.</title>
        <authorList>
            <person name="Zhou Z."/>
            <person name="Liu Y."/>
            <person name="Xu W."/>
            <person name="Pan J."/>
            <person name="Luo Z.H."/>
            <person name="Li M."/>
        </authorList>
    </citation>
    <scope>NUCLEOTIDE SEQUENCE [LARGE SCALE GENOMIC DNA]</scope>
    <source>
        <strain evidence="2">SpSt-876</strain>
    </source>
</reference>
<dbReference type="NCBIfam" id="TIGR04183">
    <property type="entry name" value="Por_Secre_tail"/>
    <property type="match status" value="1"/>
</dbReference>
<name>A0A7C6EB48_UNCW3</name>
<dbReference type="Gene3D" id="2.60.40.4070">
    <property type="match status" value="1"/>
</dbReference>
<protein>
    <submittedName>
        <fullName evidence="2">T9SS type A sorting domain-containing protein</fullName>
    </submittedName>
</protein>
<dbReference type="Pfam" id="PF13860">
    <property type="entry name" value="FlgD_ig"/>
    <property type="match status" value="1"/>
</dbReference>
<evidence type="ECO:0000259" key="1">
    <source>
        <dbReference type="Pfam" id="PF13860"/>
    </source>
</evidence>
<dbReference type="Gene3D" id="2.60.120.260">
    <property type="entry name" value="Galactose-binding domain-like"/>
    <property type="match status" value="1"/>
</dbReference>
<accession>A0A7C6EB48</accession>
<dbReference type="AlphaFoldDB" id="A0A7C6EB48"/>
<comment type="caution">
    <text evidence="2">The sequence shown here is derived from an EMBL/GenBank/DDBJ whole genome shotgun (WGS) entry which is preliminary data.</text>
</comment>